<gene>
    <name evidence="1" type="ORF">ACAOBT_LOCUS28953</name>
</gene>
<organism evidence="1 2">
    <name type="scientific">Acanthoscelides obtectus</name>
    <name type="common">Bean weevil</name>
    <name type="synonym">Bruchus obtectus</name>
    <dbReference type="NCBI Taxonomy" id="200917"/>
    <lineage>
        <taxon>Eukaryota</taxon>
        <taxon>Metazoa</taxon>
        <taxon>Ecdysozoa</taxon>
        <taxon>Arthropoda</taxon>
        <taxon>Hexapoda</taxon>
        <taxon>Insecta</taxon>
        <taxon>Pterygota</taxon>
        <taxon>Neoptera</taxon>
        <taxon>Endopterygota</taxon>
        <taxon>Coleoptera</taxon>
        <taxon>Polyphaga</taxon>
        <taxon>Cucujiformia</taxon>
        <taxon>Chrysomeloidea</taxon>
        <taxon>Chrysomelidae</taxon>
        <taxon>Bruchinae</taxon>
        <taxon>Bruchini</taxon>
        <taxon>Acanthoscelides</taxon>
    </lineage>
</organism>
<feature type="non-terminal residue" evidence="1">
    <location>
        <position position="1"/>
    </location>
</feature>
<dbReference type="Proteomes" id="UP001152888">
    <property type="component" value="Unassembled WGS sequence"/>
</dbReference>
<evidence type="ECO:0000313" key="2">
    <source>
        <dbReference type="Proteomes" id="UP001152888"/>
    </source>
</evidence>
<reference evidence="1" key="1">
    <citation type="submission" date="2022-03" db="EMBL/GenBank/DDBJ databases">
        <authorList>
            <person name="Sayadi A."/>
        </authorList>
    </citation>
    <scope>NUCLEOTIDE SEQUENCE</scope>
</reference>
<sequence length="136" mass="14460">SSGVFPGRVSDLSTTVPAHVSTHRCGGPSVVASLPSGNRIIRQSSQPEASAPCCIHAPSTSLRQLRDHGDGIAGIAADSLRINGAMRNFRQVSSPLDNLLPSALKKFWEQVHSHKKSSSVDEWSLLRKIPGEGLVS</sequence>
<keyword evidence="2" id="KW-1185">Reference proteome</keyword>
<dbReference type="AlphaFoldDB" id="A0A9P0M2A2"/>
<name>A0A9P0M2A2_ACAOB</name>
<accession>A0A9P0M2A2</accession>
<proteinExistence type="predicted"/>
<comment type="caution">
    <text evidence="1">The sequence shown here is derived from an EMBL/GenBank/DDBJ whole genome shotgun (WGS) entry which is preliminary data.</text>
</comment>
<protein>
    <submittedName>
        <fullName evidence="1">Uncharacterized protein</fullName>
    </submittedName>
</protein>
<dbReference type="OrthoDB" id="6603036at2759"/>
<dbReference type="EMBL" id="CAKOFQ010007674">
    <property type="protein sequence ID" value="CAH2006169.1"/>
    <property type="molecule type" value="Genomic_DNA"/>
</dbReference>
<evidence type="ECO:0000313" key="1">
    <source>
        <dbReference type="EMBL" id="CAH2006169.1"/>
    </source>
</evidence>